<dbReference type="GO" id="GO:0000786">
    <property type="term" value="C:nucleosome"/>
    <property type="evidence" value="ECO:0007669"/>
    <property type="project" value="InterPro"/>
</dbReference>
<protein>
    <recommendedName>
        <fullName evidence="2">Histone H2B</fullName>
    </recommendedName>
</protein>
<dbReference type="InParanoid" id="A0A074YWW2"/>
<evidence type="ECO:0000313" key="6">
    <source>
        <dbReference type="EMBL" id="KEQ91371.1"/>
    </source>
</evidence>
<evidence type="ECO:0000259" key="5">
    <source>
        <dbReference type="Pfam" id="PF00125"/>
    </source>
</evidence>
<dbReference type="PRINTS" id="PR00621">
    <property type="entry name" value="HISTONEH2B"/>
</dbReference>
<sequence>MPPKRAKKGSSAQIKAAIANTQAGVDQSTQQQNVQPDAETQVDNDTQHDDGVQSSAHASSSHSNIADGAMSSTADEAPAPTPDTEISDVNVNDAEPESEPIQKTVARKSTAGKAVPSVNADGKRKKKRKNDPTNFTAYIHKVLKQLDRDGTITTSAMQIMNDLIKDLCMRLAELASDLCKKQKRPTLSAHDFQTATKLILPSGLGKEAHIEGSKSLHVYNKAVKADQAKRESRKKT</sequence>
<dbReference type="InterPro" id="IPR000558">
    <property type="entry name" value="Histone_H2B"/>
</dbReference>
<dbReference type="InterPro" id="IPR009072">
    <property type="entry name" value="Histone-fold"/>
</dbReference>
<evidence type="ECO:0000256" key="3">
    <source>
        <dbReference type="ARBA" id="ARBA00022990"/>
    </source>
</evidence>
<dbReference type="Proteomes" id="UP000030641">
    <property type="component" value="Unassembled WGS sequence"/>
</dbReference>
<dbReference type="RefSeq" id="XP_013339814.1">
    <property type="nucleotide sequence ID" value="XM_013484360.1"/>
</dbReference>
<dbReference type="GO" id="GO:0030527">
    <property type="term" value="F:structural constituent of chromatin"/>
    <property type="evidence" value="ECO:0007669"/>
    <property type="project" value="InterPro"/>
</dbReference>
<feature type="compositionally biased region" description="Low complexity" evidence="4">
    <location>
        <begin position="54"/>
        <end position="63"/>
    </location>
</feature>
<keyword evidence="7" id="KW-1185">Reference proteome</keyword>
<dbReference type="SMART" id="SM00427">
    <property type="entry name" value="H2B"/>
    <property type="match status" value="1"/>
</dbReference>
<dbReference type="STRING" id="1043005.A0A074YWW2"/>
<name>A0A074YWW2_AURSE</name>
<dbReference type="Pfam" id="PF00125">
    <property type="entry name" value="Histone"/>
    <property type="match status" value="1"/>
</dbReference>
<evidence type="ECO:0000256" key="1">
    <source>
        <dbReference type="ARBA" id="ARBA00006846"/>
    </source>
</evidence>
<dbReference type="InterPro" id="IPR007125">
    <property type="entry name" value="H2A/H2B/H3"/>
</dbReference>
<dbReference type="HOGENOM" id="CLU_1119971_0_0_1"/>
<dbReference type="CDD" id="cd22910">
    <property type="entry name" value="HFD_H2B"/>
    <property type="match status" value="1"/>
</dbReference>
<dbReference type="GO" id="GO:0046982">
    <property type="term" value="F:protein heterodimerization activity"/>
    <property type="evidence" value="ECO:0007669"/>
    <property type="project" value="InterPro"/>
</dbReference>
<gene>
    <name evidence="6" type="ORF">AUEXF2481DRAFT_8619</name>
</gene>
<accession>A0A074YWW2</accession>
<evidence type="ECO:0000256" key="2">
    <source>
        <dbReference type="ARBA" id="ARBA00017644"/>
    </source>
</evidence>
<dbReference type="SUPFAM" id="SSF47113">
    <property type="entry name" value="Histone-fold"/>
    <property type="match status" value="1"/>
</dbReference>
<dbReference type="GO" id="GO:0003677">
    <property type="term" value="F:DNA binding"/>
    <property type="evidence" value="ECO:0007669"/>
    <property type="project" value="InterPro"/>
</dbReference>
<evidence type="ECO:0000256" key="4">
    <source>
        <dbReference type="SAM" id="MobiDB-lite"/>
    </source>
</evidence>
<feature type="compositionally biased region" description="Polar residues" evidence="4">
    <location>
        <begin position="19"/>
        <end position="35"/>
    </location>
</feature>
<comment type="similarity">
    <text evidence="1">Belongs to the histone H2B family.</text>
</comment>
<feature type="region of interest" description="Disordered" evidence="4">
    <location>
        <begin position="1"/>
        <end position="133"/>
    </location>
</feature>
<dbReference type="EMBL" id="KL584779">
    <property type="protein sequence ID" value="KEQ91371.1"/>
    <property type="molecule type" value="Genomic_DNA"/>
</dbReference>
<feature type="domain" description="Core Histone H2A/H2B/H3" evidence="5">
    <location>
        <begin position="119"/>
        <end position="198"/>
    </location>
</feature>
<keyword evidence="3" id="KW-0007">Acetylation</keyword>
<dbReference type="PANTHER" id="PTHR23428">
    <property type="entry name" value="HISTONE H2B"/>
    <property type="match status" value="1"/>
</dbReference>
<dbReference type="GeneID" id="25371906"/>
<evidence type="ECO:0000313" key="7">
    <source>
        <dbReference type="Proteomes" id="UP000030641"/>
    </source>
</evidence>
<reference evidence="6 7" key="1">
    <citation type="journal article" date="2014" name="BMC Genomics">
        <title>Genome sequencing of four Aureobasidium pullulans varieties: biotechnological potential, stress tolerance, and description of new species.</title>
        <authorList>
            <person name="Gostin Ar C."/>
            <person name="Ohm R.A."/>
            <person name="Kogej T."/>
            <person name="Sonjak S."/>
            <person name="Turk M."/>
            <person name="Zajc J."/>
            <person name="Zalar P."/>
            <person name="Grube M."/>
            <person name="Sun H."/>
            <person name="Han J."/>
            <person name="Sharma A."/>
            <person name="Chiniquy J."/>
            <person name="Ngan C.Y."/>
            <person name="Lipzen A."/>
            <person name="Barry K."/>
            <person name="Grigoriev I.V."/>
            <person name="Gunde-Cimerman N."/>
        </authorList>
    </citation>
    <scope>NUCLEOTIDE SEQUENCE [LARGE SCALE GENOMIC DNA]</scope>
    <source>
        <strain evidence="6 7">EXF-2481</strain>
    </source>
</reference>
<dbReference type="AlphaFoldDB" id="A0A074YWW2"/>
<dbReference type="OrthoDB" id="1166527at2759"/>
<proteinExistence type="inferred from homology"/>
<dbReference type="OMA" id="MYDMFER"/>
<dbReference type="Gene3D" id="1.10.20.10">
    <property type="entry name" value="Histone, subunit A"/>
    <property type="match status" value="1"/>
</dbReference>
<organism evidence="6 7">
    <name type="scientific">Aureobasidium subglaciale (strain EXF-2481)</name>
    <name type="common">Aureobasidium pullulans var. subglaciale</name>
    <dbReference type="NCBI Taxonomy" id="1043005"/>
    <lineage>
        <taxon>Eukaryota</taxon>
        <taxon>Fungi</taxon>
        <taxon>Dikarya</taxon>
        <taxon>Ascomycota</taxon>
        <taxon>Pezizomycotina</taxon>
        <taxon>Dothideomycetes</taxon>
        <taxon>Dothideomycetidae</taxon>
        <taxon>Dothideales</taxon>
        <taxon>Saccotheciaceae</taxon>
        <taxon>Aureobasidium</taxon>
    </lineage>
</organism>